<comment type="caution">
    <text evidence="2">The sequence shown here is derived from an EMBL/GenBank/DDBJ whole genome shotgun (WGS) entry which is preliminary data.</text>
</comment>
<dbReference type="PANTHER" id="PTHR34776:SF1">
    <property type="entry name" value="F17F16.3 PROTEIN"/>
    <property type="match status" value="1"/>
</dbReference>
<accession>A0AAW2YXK7</accession>
<feature type="compositionally biased region" description="Basic and acidic residues" evidence="1">
    <location>
        <begin position="9"/>
        <end position="22"/>
    </location>
</feature>
<evidence type="ECO:0000256" key="1">
    <source>
        <dbReference type="SAM" id="MobiDB-lite"/>
    </source>
</evidence>
<dbReference type="PANTHER" id="PTHR34776">
    <property type="entry name" value="F17F16.3 PROTEIN"/>
    <property type="match status" value="1"/>
</dbReference>
<proteinExistence type="predicted"/>
<protein>
    <submittedName>
        <fullName evidence="2">Uncharacterized protein</fullName>
    </submittedName>
</protein>
<gene>
    <name evidence="2" type="ORF">AKO1_012379</name>
</gene>
<reference evidence="2 3" key="1">
    <citation type="submission" date="2024-03" db="EMBL/GenBank/DDBJ databases">
        <title>The Acrasis kona genome and developmental transcriptomes reveal deep origins of eukaryotic multicellular pathways.</title>
        <authorList>
            <person name="Sheikh S."/>
            <person name="Fu C.-J."/>
            <person name="Brown M.W."/>
            <person name="Baldauf S.L."/>
        </authorList>
    </citation>
    <scope>NUCLEOTIDE SEQUENCE [LARGE SCALE GENOMIC DNA]</scope>
    <source>
        <strain evidence="2 3">ATCC MYA-3509</strain>
    </source>
</reference>
<dbReference type="Proteomes" id="UP001431209">
    <property type="component" value="Unassembled WGS sequence"/>
</dbReference>
<feature type="region of interest" description="Disordered" evidence="1">
    <location>
        <begin position="1"/>
        <end position="22"/>
    </location>
</feature>
<evidence type="ECO:0000313" key="3">
    <source>
        <dbReference type="Proteomes" id="UP001431209"/>
    </source>
</evidence>
<organism evidence="2 3">
    <name type="scientific">Acrasis kona</name>
    <dbReference type="NCBI Taxonomy" id="1008807"/>
    <lineage>
        <taxon>Eukaryota</taxon>
        <taxon>Discoba</taxon>
        <taxon>Heterolobosea</taxon>
        <taxon>Tetramitia</taxon>
        <taxon>Eutetramitia</taxon>
        <taxon>Acrasidae</taxon>
        <taxon>Acrasis</taxon>
    </lineage>
</organism>
<name>A0AAW2YXK7_9EUKA</name>
<sequence>MSKHKREKHDHENEPEQKKQKIEDEIIEMGHIYFFYRPKVDLESAEGPDDVQKFYLLVKPLDKGASRLINMLKKKLPDITKHERLLGVVEKTSPNVKQIVEESLSIEINHNKTKDDTTAQPARPVGEGFYAIVTHEKNTRLAYILEVPNKLSKVQSSFNIESEGCFVVSVKNPEKEDAAGVVSKSEKPEFDDSLQEMFHNRKWAPITSTDFLNVEGAEILFVGANHDVEYLGNVGEQVEEEAENDIHKNHPDPKSIFQELHLKRSEHPIESLTKGEWS</sequence>
<keyword evidence="3" id="KW-1185">Reference proteome</keyword>
<evidence type="ECO:0000313" key="2">
    <source>
        <dbReference type="EMBL" id="KAL0481738.1"/>
    </source>
</evidence>
<dbReference type="EMBL" id="JAOPGA020000789">
    <property type="protein sequence ID" value="KAL0481738.1"/>
    <property type="molecule type" value="Genomic_DNA"/>
</dbReference>
<dbReference type="AlphaFoldDB" id="A0AAW2YXK7"/>